<comment type="caution">
    <text evidence="3">The sequence shown here is derived from an EMBL/GenBank/DDBJ whole genome shotgun (WGS) entry which is preliminary data.</text>
</comment>
<dbReference type="EMBL" id="QZKI01000013">
    <property type="protein sequence ID" value="RJP74646.1"/>
    <property type="molecule type" value="Genomic_DNA"/>
</dbReference>
<protein>
    <recommendedName>
        <fullName evidence="5">Transcriptional initiation protein Tat</fullName>
    </recommendedName>
</protein>
<dbReference type="PANTHER" id="PTHR31151">
    <property type="entry name" value="PROLINE-TRNA LIGASE (DUF1680)"/>
    <property type="match status" value="1"/>
</dbReference>
<gene>
    <name evidence="3" type="ORF">C4532_02200</name>
</gene>
<dbReference type="Proteomes" id="UP000285961">
    <property type="component" value="Unassembled WGS sequence"/>
</dbReference>
<dbReference type="Pfam" id="PF20736">
    <property type="entry name" value="Glyco_hydro127M"/>
    <property type="match status" value="1"/>
</dbReference>
<dbReference type="Pfam" id="PF07944">
    <property type="entry name" value="Beta-AFase-like_GH127_cat"/>
    <property type="match status" value="1"/>
</dbReference>
<evidence type="ECO:0008006" key="5">
    <source>
        <dbReference type="Google" id="ProtNLM"/>
    </source>
</evidence>
<dbReference type="GO" id="GO:0005975">
    <property type="term" value="P:carbohydrate metabolic process"/>
    <property type="evidence" value="ECO:0007669"/>
    <property type="project" value="InterPro"/>
</dbReference>
<dbReference type="InterPro" id="IPR012878">
    <property type="entry name" value="Beta-AFase-like_GH127_cat"/>
</dbReference>
<dbReference type="InterPro" id="IPR049046">
    <property type="entry name" value="Beta-AFase-like_GH127_middle"/>
</dbReference>
<reference evidence="3 4" key="1">
    <citation type="journal article" date="2017" name="ISME J.">
        <title>Energy and carbon metabolisms in a deep terrestrial subsurface fluid microbial community.</title>
        <authorList>
            <person name="Momper L."/>
            <person name="Jungbluth S.P."/>
            <person name="Lee M.D."/>
            <person name="Amend J.P."/>
        </authorList>
    </citation>
    <scope>NUCLEOTIDE SEQUENCE [LARGE SCALE GENOMIC DNA]</scope>
    <source>
        <strain evidence="3">SURF_17</strain>
    </source>
</reference>
<evidence type="ECO:0000313" key="4">
    <source>
        <dbReference type="Proteomes" id="UP000285961"/>
    </source>
</evidence>
<organism evidence="3 4">
    <name type="scientific">Candidatus Abyssobacteria bacterium SURF_17</name>
    <dbReference type="NCBI Taxonomy" id="2093361"/>
    <lineage>
        <taxon>Bacteria</taxon>
        <taxon>Pseudomonadati</taxon>
        <taxon>Candidatus Hydrogenedentota</taxon>
        <taxon>Candidatus Abyssobacteria</taxon>
    </lineage>
</organism>
<evidence type="ECO:0000313" key="3">
    <source>
        <dbReference type="EMBL" id="RJP74646.1"/>
    </source>
</evidence>
<name>A0A419F895_9BACT</name>
<evidence type="ECO:0000259" key="2">
    <source>
        <dbReference type="Pfam" id="PF20736"/>
    </source>
</evidence>
<dbReference type="SUPFAM" id="SSF48208">
    <property type="entry name" value="Six-hairpin glycosidases"/>
    <property type="match status" value="1"/>
</dbReference>
<dbReference type="InterPro" id="IPR008928">
    <property type="entry name" value="6-hairpin_glycosidase_sf"/>
</dbReference>
<sequence>MVTHNTERASALPALLDKALCPLPLGHIRPAGWLKQQLQIQANGLSGHLDEFWPDVADSQWIGGHAEGWERGPYWLDGIVPLAYLLDDPKLKAKAQHWIDSILRLQHENGWLGPIHDETYGYSYDPWPSFIVLKAFTQYHEATGDGRVIEAMQRFLNRLDAVLAERPLQMWGQVRWADLVLSIHWLYERTREPRLLGLAAMLREQGFDWRKNFSEFAFKHKVNVQESAAEGNFLATHIVNNAMGIKQPGVWYRQSHNPEDRDAVWQIMDTLDTYHGQATGVFTGDEHLAGLNPSQGTELCAVVEYMFSLEVVLAVLGDPQLADRLECIAFNALPATFKPDMWAHQYVQQANQVICKISEDRIYTDNRADANIFGLEPNYGCCTANMHQGWPKFAAHLWMKSPDDGLVAVAYAPCTVRTEVRGSPASVEVETDYPFRDIIRILVHTDTAVRFPLHLRIPAWAENAEVRIGDEEAAKTKAGTFHCIERDWDGTSTVTLHLPMRIQTQERYNRAVSLERGPLVFSLRVGEEWKHVAGEIPHADWEVYPTSDWNYALDVDRKNPEKSACVDLPPLGDCPFSPDGAPIRVRIKGKRVAEWKIEHNAAGPVPGSPVNSSDPIEELELIPYGCTNLRITEFPTLAPTRFERK</sequence>
<feature type="domain" description="Non-reducing end beta-L-arabinofuranosidase-like GH127 catalytic" evidence="1">
    <location>
        <begin position="68"/>
        <end position="393"/>
    </location>
</feature>
<feature type="domain" description="Non-reducing end beta-L-arabinofuranosidase-like GH127 middle" evidence="2">
    <location>
        <begin position="409"/>
        <end position="500"/>
    </location>
</feature>
<proteinExistence type="predicted"/>
<evidence type="ECO:0000259" key="1">
    <source>
        <dbReference type="Pfam" id="PF07944"/>
    </source>
</evidence>
<dbReference type="AlphaFoldDB" id="A0A419F895"/>
<dbReference type="PANTHER" id="PTHR31151:SF0">
    <property type="entry name" value="PROLINE-TRNA LIGASE (DUF1680)"/>
    <property type="match status" value="1"/>
</dbReference>
<accession>A0A419F895</accession>